<evidence type="ECO:0000313" key="4">
    <source>
        <dbReference type="Proteomes" id="UP000242329"/>
    </source>
</evidence>
<reference evidence="4" key="1">
    <citation type="submission" date="2016-11" db="EMBL/GenBank/DDBJ databases">
        <authorList>
            <person name="Varghese N."/>
            <person name="Submissions S."/>
        </authorList>
    </citation>
    <scope>NUCLEOTIDE SEQUENCE [LARGE SCALE GENOMIC DNA]</scope>
    <source>
        <strain evidence="4">DSM 11003</strain>
    </source>
</reference>
<dbReference type="EMBL" id="FQWY01000053">
    <property type="protein sequence ID" value="SHH27857.1"/>
    <property type="molecule type" value="Genomic_DNA"/>
</dbReference>
<dbReference type="AlphaFoldDB" id="A0A1M5RNE0"/>
<accession>A0A1M5RNE0</accession>
<organism evidence="3 4">
    <name type="scientific">Thermosyntropha lipolytica DSM 11003</name>
    <dbReference type="NCBI Taxonomy" id="1123382"/>
    <lineage>
        <taxon>Bacteria</taxon>
        <taxon>Bacillati</taxon>
        <taxon>Bacillota</taxon>
        <taxon>Clostridia</taxon>
        <taxon>Eubacteriales</taxon>
        <taxon>Syntrophomonadaceae</taxon>
        <taxon>Thermosyntropha</taxon>
    </lineage>
</organism>
<keyword evidence="1" id="KW-0051">Antiviral defense</keyword>
<sequence>MAEEKHIYESFLASDIPENYISRCKNYGFHVREDLTKVNRLRAGVVRNWHEQSFLCREQYSRIMEISGIKTKKEEVFPVLETLPAYSFVLWARFKLKQPYFSRDDEELYLVHNPVLKDKAFKVPVIRGSGWKGNIASVLKDIVGEKENKRTAIESYFRLLGAGSEYIKALEEELTRMYKDEEINGEKVKSHLFSFLLFELGIRIEKDLLDRIKNLESEEDLEEIIYTALGMIGEEEEKTWGWMREWGTRRGRAIFYPTFFDSITLEVINPHHRRRRAGRGPVFYEAVPAGSEGILQIAYVPFTGVFKRDEEVKKEVEEDLRLLLEALERLAERGLGAKTRWGWGTFAFYPGEKCCFIKGGEEKELEFSDRSLNGWEIIEGGGRQEK</sequence>
<dbReference type="Proteomes" id="UP000242329">
    <property type="component" value="Unassembled WGS sequence"/>
</dbReference>
<dbReference type="Pfam" id="PF03787">
    <property type="entry name" value="RAMPs"/>
    <property type="match status" value="1"/>
</dbReference>
<feature type="domain" description="CRISPR type III-associated protein" evidence="2">
    <location>
        <begin position="111"/>
        <end position="346"/>
    </location>
</feature>
<keyword evidence="4" id="KW-1185">Reference proteome</keyword>
<gene>
    <name evidence="3" type="ORF">SAMN02745221_02074</name>
</gene>
<evidence type="ECO:0000259" key="2">
    <source>
        <dbReference type="Pfam" id="PF03787"/>
    </source>
</evidence>
<evidence type="ECO:0000313" key="3">
    <source>
        <dbReference type="EMBL" id="SHH27857.1"/>
    </source>
</evidence>
<dbReference type="GO" id="GO:0051607">
    <property type="term" value="P:defense response to virus"/>
    <property type="evidence" value="ECO:0007669"/>
    <property type="project" value="UniProtKB-KW"/>
</dbReference>
<proteinExistence type="predicted"/>
<dbReference type="OrthoDB" id="5501881at2"/>
<dbReference type="InterPro" id="IPR005537">
    <property type="entry name" value="RAMP_III_fam"/>
</dbReference>
<dbReference type="RefSeq" id="WP_073093446.1">
    <property type="nucleotide sequence ID" value="NZ_FQWY01000053.1"/>
</dbReference>
<dbReference type="STRING" id="1123382.SAMN02745221_02074"/>
<name>A0A1M5RNE0_9FIRM</name>
<evidence type="ECO:0000256" key="1">
    <source>
        <dbReference type="ARBA" id="ARBA00023118"/>
    </source>
</evidence>
<protein>
    <submittedName>
        <fullName evidence="3">CRISPR-associated protein Cmr2</fullName>
    </submittedName>
</protein>